<dbReference type="EnsemblPlants" id="AVESA.00010b.r2.5AG0861850.1">
    <property type="protein sequence ID" value="AVESA.00010b.r2.5AG0861850.1.CDS.1"/>
    <property type="gene ID" value="AVESA.00010b.r2.5AG0861850"/>
</dbReference>
<protein>
    <submittedName>
        <fullName evidence="1">Uncharacterized protein</fullName>
    </submittedName>
</protein>
<reference evidence="1" key="1">
    <citation type="submission" date="2021-05" db="EMBL/GenBank/DDBJ databases">
        <authorList>
            <person name="Scholz U."/>
            <person name="Mascher M."/>
            <person name="Fiebig A."/>
        </authorList>
    </citation>
    <scope>NUCLEOTIDE SEQUENCE [LARGE SCALE GENOMIC DNA]</scope>
</reference>
<reference evidence="1" key="2">
    <citation type="submission" date="2025-09" db="UniProtKB">
        <authorList>
            <consortium name="EnsemblPlants"/>
        </authorList>
    </citation>
    <scope>IDENTIFICATION</scope>
</reference>
<keyword evidence="2" id="KW-1185">Reference proteome</keyword>
<sequence>MVRPTTSTGRHRIEMRLIEDKSKRQVTFSKRRPTLFKACSHLSLDFPGARVAAVVFSEAGKLFSIGCPSVEAVLQLNDDSDDAAAAAAAVDLEALEELRGTKEAAAKQVADKMEQMKAVGKKVVEAQAGRRFWWEADTEMLGAAELPEFKRALRRIRDNMSRHVDKLARRPPPPPPIASHAALY</sequence>
<evidence type="ECO:0000313" key="2">
    <source>
        <dbReference type="Proteomes" id="UP001732700"/>
    </source>
</evidence>
<organism evidence="1 2">
    <name type="scientific">Avena sativa</name>
    <name type="common">Oat</name>
    <dbReference type="NCBI Taxonomy" id="4498"/>
    <lineage>
        <taxon>Eukaryota</taxon>
        <taxon>Viridiplantae</taxon>
        <taxon>Streptophyta</taxon>
        <taxon>Embryophyta</taxon>
        <taxon>Tracheophyta</taxon>
        <taxon>Spermatophyta</taxon>
        <taxon>Magnoliopsida</taxon>
        <taxon>Liliopsida</taxon>
        <taxon>Poales</taxon>
        <taxon>Poaceae</taxon>
        <taxon>BOP clade</taxon>
        <taxon>Pooideae</taxon>
        <taxon>Poodae</taxon>
        <taxon>Poeae</taxon>
        <taxon>Poeae Chloroplast Group 1 (Aveneae type)</taxon>
        <taxon>Aveninae</taxon>
        <taxon>Avena</taxon>
    </lineage>
</organism>
<evidence type="ECO:0000313" key="1">
    <source>
        <dbReference type="EnsemblPlants" id="AVESA.00010b.r2.5AG0861850.1.CDS.1"/>
    </source>
</evidence>
<dbReference type="Proteomes" id="UP001732700">
    <property type="component" value="Chromosome 5A"/>
</dbReference>
<name>A0ACD5XW39_AVESA</name>
<accession>A0ACD5XW39</accession>
<proteinExistence type="predicted"/>